<comment type="caution">
    <text evidence="2">The sequence shown here is derived from an EMBL/GenBank/DDBJ whole genome shotgun (WGS) entry which is preliminary data.</text>
</comment>
<protein>
    <submittedName>
        <fullName evidence="2">Uncharacterized protein</fullName>
    </submittedName>
</protein>
<accession>A0A1N7SUJ8</accession>
<evidence type="ECO:0000313" key="3">
    <source>
        <dbReference type="Proteomes" id="UP000195569"/>
    </source>
</evidence>
<sequence>MRLSPHLQSRRMKTDVTVKQDGSATVHVRTPRKMNPNPGIPANKVDEVLQGIDPLRHLLSELHEQATGFSNGCARSMTRTRCAAPNAVARSASYAFAREAILRATCTGAISARRTTTR</sequence>
<evidence type="ECO:0000256" key="1">
    <source>
        <dbReference type="SAM" id="MobiDB-lite"/>
    </source>
</evidence>
<proteinExistence type="predicted"/>
<organism evidence="2 3">
    <name type="scientific">Paraburkholderia piptadeniae</name>
    <dbReference type="NCBI Taxonomy" id="1701573"/>
    <lineage>
        <taxon>Bacteria</taxon>
        <taxon>Pseudomonadati</taxon>
        <taxon>Pseudomonadota</taxon>
        <taxon>Betaproteobacteria</taxon>
        <taxon>Burkholderiales</taxon>
        <taxon>Burkholderiaceae</taxon>
        <taxon>Paraburkholderia</taxon>
    </lineage>
</organism>
<name>A0A1N7SUJ8_9BURK</name>
<gene>
    <name evidence="2" type="ORF">BN2476_850030</name>
</gene>
<evidence type="ECO:0000313" key="2">
    <source>
        <dbReference type="EMBL" id="SIT50597.1"/>
    </source>
</evidence>
<feature type="region of interest" description="Disordered" evidence="1">
    <location>
        <begin position="1"/>
        <end position="44"/>
    </location>
</feature>
<dbReference type="EMBL" id="CYGY02000085">
    <property type="protein sequence ID" value="SIT50597.1"/>
    <property type="molecule type" value="Genomic_DNA"/>
</dbReference>
<dbReference type="Proteomes" id="UP000195569">
    <property type="component" value="Unassembled WGS sequence"/>
</dbReference>
<reference evidence="2" key="1">
    <citation type="submission" date="2016-12" db="EMBL/GenBank/DDBJ databases">
        <authorList>
            <person name="Moulin L."/>
        </authorList>
    </citation>
    <scope>NUCLEOTIDE SEQUENCE [LARGE SCALE GENOMIC DNA]</scope>
    <source>
        <strain evidence="2">STM 7183</strain>
    </source>
</reference>
<keyword evidence="3" id="KW-1185">Reference proteome</keyword>
<dbReference type="AlphaFoldDB" id="A0A1N7SUJ8"/>